<dbReference type="PROSITE" id="PS51192">
    <property type="entry name" value="HELICASE_ATP_BIND_1"/>
    <property type="match status" value="1"/>
</dbReference>
<dbReference type="Proteomes" id="UP000274504">
    <property type="component" value="Unassembled WGS sequence"/>
</dbReference>
<dbReference type="SMART" id="SM00487">
    <property type="entry name" value="DEXDc"/>
    <property type="match status" value="1"/>
</dbReference>
<dbReference type="Pfam" id="PF00270">
    <property type="entry name" value="DEAD"/>
    <property type="match status" value="1"/>
</dbReference>
<evidence type="ECO:0000313" key="7">
    <source>
        <dbReference type="Proteomes" id="UP000274504"/>
    </source>
</evidence>
<keyword evidence="4" id="KW-0347">Helicase</keyword>
<protein>
    <recommendedName>
        <fullName evidence="4">ATP-dependent RNA helicase</fullName>
        <ecNumber evidence="4">3.6.4.13</ecNumber>
    </recommendedName>
</protein>
<name>A0A0R3SN18_HYMDI</name>
<dbReference type="EC" id="3.6.4.13" evidence="4"/>
<dbReference type="InterPro" id="IPR014001">
    <property type="entry name" value="Helicase_ATP-bd"/>
</dbReference>
<dbReference type="Gene3D" id="3.40.50.300">
    <property type="entry name" value="P-loop containing nucleotide triphosphate hydrolases"/>
    <property type="match status" value="1"/>
</dbReference>
<reference evidence="6 7" key="2">
    <citation type="submission" date="2018-11" db="EMBL/GenBank/DDBJ databases">
        <authorList>
            <consortium name="Pathogen Informatics"/>
        </authorList>
    </citation>
    <scope>NUCLEOTIDE SEQUENCE [LARGE SCALE GENOMIC DNA]</scope>
</reference>
<dbReference type="GO" id="GO:0003724">
    <property type="term" value="F:RNA helicase activity"/>
    <property type="evidence" value="ECO:0007669"/>
    <property type="project" value="UniProtKB-EC"/>
</dbReference>
<dbReference type="WBParaSite" id="HDID_0000633301-mRNA-1">
    <property type="protein sequence ID" value="HDID_0000633301-mRNA-1"/>
    <property type="gene ID" value="HDID_0000633301"/>
</dbReference>
<evidence type="ECO:0000256" key="2">
    <source>
        <dbReference type="ARBA" id="ARBA00022801"/>
    </source>
</evidence>
<dbReference type="AlphaFoldDB" id="A0A0R3SN18"/>
<gene>
    <name evidence="6" type="ORF">HDID_LOCUS6331</name>
</gene>
<evidence type="ECO:0000313" key="6">
    <source>
        <dbReference type="EMBL" id="VDL58649.1"/>
    </source>
</evidence>
<proteinExistence type="inferred from homology"/>
<keyword evidence="2 4" id="KW-0378">Hydrolase</keyword>
<dbReference type="GO" id="GO:0003723">
    <property type="term" value="F:RNA binding"/>
    <property type="evidence" value="ECO:0007669"/>
    <property type="project" value="UniProtKB-UniRule"/>
</dbReference>
<evidence type="ECO:0000256" key="4">
    <source>
        <dbReference type="RuleBase" id="RU365068"/>
    </source>
</evidence>
<dbReference type="SUPFAM" id="SSF52540">
    <property type="entry name" value="P-loop containing nucleoside triphosphate hydrolases"/>
    <property type="match status" value="1"/>
</dbReference>
<evidence type="ECO:0000313" key="8">
    <source>
        <dbReference type="WBParaSite" id="HDID_0000633301-mRNA-1"/>
    </source>
</evidence>
<accession>A0A0R3SN18</accession>
<comment type="catalytic activity">
    <reaction evidence="4">
        <text>ATP + H2O = ADP + phosphate + H(+)</text>
        <dbReference type="Rhea" id="RHEA:13065"/>
        <dbReference type="ChEBI" id="CHEBI:15377"/>
        <dbReference type="ChEBI" id="CHEBI:15378"/>
        <dbReference type="ChEBI" id="CHEBI:30616"/>
        <dbReference type="ChEBI" id="CHEBI:43474"/>
        <dbReference type="ChEBI" id="CHEBI:456216"/>
        <dbReference type="EC" id="3.6.4.13"/>
    </reaction>
</comment>
<dbReference type="EMBL" id="UYSG01004941">
    <property type="protein sequence ID" value="VDL58649.1"/>
    <property type="molecule type" value="Genomic_DNA"/>
</dbReference>
<feature type="domain" description="Helicase ATP-binding" evidence="5">
    <location>
        <begin position="43"/>
        <end position="233"/>
    </location>
</feature>
<keyword evidence="1 4" id="KW-0547">Nucleotide-binding</keyword>
<dbReference type="InterPro" id="IPR027417">
    <property type="entry name" value="P-loop_NTPase"/>
</dbReference>
<dbReference type="InterPro" id="IPR011545">
    <property type="entry name" value="DEAD/DEAH_box_helicase_dom"/>
</dbReference>
<reference evidence="8" key="1">
    <citation type="submission" date="2017-02" db="UniProtKB">
        <authorList>
            <consortium name="WormBaseParasite"/>
        </authorList>
    </citation>
    <scope>IDENTIFICATION</scope>
</reference>
<dbReference type="GO" id="GO:0016787">
    <property type="term" value="F:hydrolase activity"/>
    <property type="evidence" value="ECO:0007669"/>
    <property type="project" value="UniProtKB-KW"/>
</dbReference>
<evidence type="ECO:0000256" key="3">
    <source>
        <dbReference type="ARBA" id="ARBA00022840"/>
    </source>
</evidence>
<keyword evidence="4" id="KW-0694">RNA-binding</keyword>
<comment type="function">
    <text evidence="4">RNA helicase.</text>
</comment>
<evidence type="ECO:0000259" key="5">
    <source>
        <dbReference type="PROSITE" id="PS51192"/>
    </source>
</evidence>
<comment type="domain">
    <text evidence="4">The Q motif is unique to and characteristic of the DEAD box family of RNA helicases and controls ATP binding and hydrolysis.</text>
</comment>
<comment type="similarity">
    <text evidence="4">Belongs to the DEAD box helicase family.</text>
</comment>
<dbReference type="STRING" id="6216.A0A0R3SN18"/>
<dbReference type="OrthoDB" id="10261904at2759"/>
<keyword evidence="3 4" id="KW-0067">ATP-binding</keyword>
<sequence>MSDFGSLGISSSLSRCCAALDWRCPLPIQISAIPSALKGILILIAIIVGYDIIGTSETGSGKTGAFLLPILQVSRCDIIIYILYQNWLSLGCPKGFALILAPTRELSLQIAETADSIMSNFVDESGKRENPLEVFRLIGGESAVDQAIALAWCRHHFIVATPGRLAEHIKQSDGFARHHLSTIKHLVLDEVDRMLSLEFADDLDLLLNLFQRPTVAKAKKTFLDKRANVLAKINPEEKEKGMP</sequence>
<evidence type="ECO:0000256" key="1">
    <source>
        <dbReference type="ARBA" id="ARBA00022741"/>
    </source>
</evidence>
<organism evidence="8">
    <name type="scientific">Hymenolepis diminuta</name>
    <name type="common">Rat tapeworm</name>
    <dbReference type="NCBI Taxonomy" id="6216"/>
    <lineage>
        <taxon>Eukaryota</taxon>
        <taxon>Metazoa</taxon>
        <taxon>Spiralia</taxon>
        <taxon>Lophotrochozoa</taxon>
        <taxon>Platyhelminthes</taxon>
        <taxon>Cestoda</taxon>
        <taxon>Eucestoda</taxon>
        <taxon>Cyclophyllidea</taxon>
        <taxon>Hymenolepididae</taxon>
        <taxon>Hymenolepis</taxon>
    </lineage>
</organism>
<dbReference type="PANTHER" id="PTHR24031">
    <property type="entry name" value="RNA HELICASE"/>
    <property type="match status" value="1"/>
</dbReference>
<dbReference type="GO" id="GO:0005524">
    <property type="term" value="F:ATP binding"/>
    <property type="evidence" value="ECO:0007669"/>
    <property type="project" value="UniProtKB-UniRule"/>
</dbReference>